<proteinExistence type="predicted"/>
<comment type="caution">
    <text evidence="1">The sequence shown here is derived from an EMBL/GenBank/DDBJ whole genome shotgun (WGS) entry which is preliminary data.</text>
</comment>
<dbReference type="Proteomes" id="UP000838756">
    <property type="component" value="Unassembled WGS sequence"/>
</dbReference>
<dbReference type="AlphaFoldDB" id="A0A8S4QJ52"/>
<evidence type="ECO:0000313" key="1">
    <source>
        <dbReference type="EMBL" id="CAH2208346.1"/>
    </source>
</evidence>
<name>A0A8S4QJ52_9NEOP</name>
<organism evidence="1 2">
    <name type="scientific">Pararge aegeria aegeria</name>
    <dbReference type="NCBI Taxonomy" id="348720"/>
    <lineage>
        <taxon>Eukaryota</taxon>
        <taxon>Metazoa</taxon>
        <taxon>Ecdysozoa</taxon>
        <taxon>Arthropoda</taxon>
        <taxon>Hexapoda</taxon>
        <taxon>Insecta</taxon>
        <taxon>Pterygota</taxon>
        <taxon>Neoptera</taxon>
        <taxon>Endopterygota</taxon>
        <taxon>Lepidoptera</taxon>
        <taxon>Glossata</taxon>
        <taxon>Ditrysia</taxon>
        <taxon>Papilionoidea</taxon>
        <taxon>Nymphalidae</taxon>
        <taxon>Satyrinae</taxon>
        <taxon>Satyrini</taxon>
        <taxon>Parargina</taxon>
        <taxon>Pararge</taxon>
    </lineage>
</organism>
<dbReference type="EMBL" id="CAKXAJ010003208">
    <property type="protein sequence ID" value="CAH2208346.1"/>
    <property type="molecule type" value="Genomic_DNA"/>
</dbReference>
<protein>
    <submittedName>
        <fullName evidence="1">Jg18113 protein</fullName>
    </submittedName>
</protein>
<gene>
    <name evidence="1" type="primary">jg18113</name>
    <name evidence="1" type="ORF">PAEG_LOCUS961</name>
</gene>
<reference evidence="1" key="1">
    <citation type="submission" date="2022-03" db="EMBL/GenBank/DDBJ databases">
        <authorList>
            <person name="Lindestad O."/>
        </authorList>
    </citation>
    <scope>NUCLEOTIDE SEQUENCE</scope>
</reference>
<keyword evidence="2" id="KW-1185">Reference proteome</keyword>
<sequence length="107" mass="11658">MSTVAQRTMQARASVAVVRRRAVGAVRAVGRRMAVVSVRPVRRLVRVRRGHGDGDVVVGRAVRVVPPAAAALATVATTRIYHRPCTIPFNTMPFIQLTHLCSIYATQ</sequence>
<accession>A0A8S4QJ52</accession>
<evidence type="ECO:0000313" key="2">
    <source>
        <dbReference type="Proteomes" id="UP000838756"/>
    </source>
</evidence>